<dbReference type="EMBL" id="KZ149910">
    <property type="protein sequence ID" value="PZC78158.1"/>
    <property type="molecule type" value="Genomic_DNA"/>
</dbReference>
<keyword evidence="2" id="KW-1185">Reference proteome</keyword>
<dbReference type="AlphaFoldDB" id="A0A2W1BSX4"/>
<organism evidence="1 2">
    <name type="scientific">Helicoverpa armigera</name>
    <name type="common">Cotton bollworm</name>
    <name type="synonym">Heliothis armigera</name>
    <dbReference type="NCBI Taxonomy" id="29058"/>
    <lineage>
        <taxon>Eukaryota</taxon>
        <taxon>Metazoa</taxon>
        <taxon>Ecdysozoa</taxon>
        <taxon>Arthropoda</taxon>
        <taxon>Hexapoda</taxon>
        <taxon>Insecta</taxon>
        <taxon>Pterygota</taxon>
        <taxon>Neoptera</taxon>
        <taxon>Endopterygota</taxon>
        <taxon>Lepidoptera</taxon>
        <taxon>Glossata</taxon>
        <taxon>Ditrysia</taxon>
        <taxon>Noctuoidea</taxon>
        <taxon>Noctuidae</taxon>
        <taxon>Heliothinae</taxon>
        <taxon>Helicoverpa</taxon>
    </lineage>
</organism>
<evidence type="ECO:0000313" key="1">
    <source>
        <dbReference type="EMBL" id="PZC78158.1"/>
    </source>
</evidence>
<protein>
    <submittedName>
        <fullName evidence="1">Uncharacterized protein</fullName>
    </submittedName>
</protein>
<dbReference type="Proteomes" id="UP000249218">
    <property type="component" value="Unassembled WGS sequence"/>
</dbReference>
<gene>
    <name evidence="1" type="primary">HaOG202553</name>
    <name evidence="1" type="ORF">B5X24_HaOG202553</name>
</gene>
<accession>A0A2W1BSX4</accession>
<name>A0A2W1BSX4_HELAM</name>
<proteinExistence type="predicted"/>
<reference evidence="1 2" key="1">
    <citation type="journal article" date="2017" name="BMC Biol.">
        <title>Genomic innovations, transcriptional plasticity and gene loss underlying the evolution and divergence of two highly polyphagous and invasive Helicoverpa pest species.</title>
        <authorList>
            <person name="Pearce S.L."/>
            <person name="Clarke D.F."/>
            <person name="East P.D."/>
            <person name="Elfekih S."/>
            <person name="Gordon K.H."/>
            <person name="Jermiin L.S."/>
            <person name="McGaughran A."/>
            <person name="Oakeshott J.G."/>
            <person name="Papanikolaou A."/>
            <person name="Perera O.P."/>
            <person name="Rane R.V."/>
            <person name="Richards S."/>
            <person name="Tay W.T."/>
            <person name="Walsh T.K."/>
            <person name="Anderson A."/>
            <person name="Anderson C.J."/>
            <person name="Asgari S."/>
            <person name="Board P.G."/>
            <person name="Bretschneider A."/>
            <person name="Campbell P.M."/>
            <person name="Chertemps T."/>
            <person name="Christeller J.T."/>
            <person name="Coppin C.W."/>
            <person name="Downes S.J."/>
            <person name="Duan G."/>
            <person name="Farnsworth C.A."/>
            <person name="Good R.T."/>
            <person name="Han L.B."/>
            <person name="Han Y.C."/>
            <person name="Hatje K."/>
            <person name="Horne I."/>
            <person name="Huang Y.P."/>
            <person name="Hughes D.S."/>
            <person name="Jacquin-Joly E."/>
            <person name="James W."/>
            <person name="Jhangiani S."/>
            <person name="Kollmar M."/>
            <person name="Kuwar S.S."/>
            <person name="Li S."/>
            <person name="Liu N.Y."/>
            <person name="Maibeche M.T."/>
            <person name="Miller J.R."/>
            <person name="Montagne N."/>
            <person name="Perry T."/>
            <person name="Qu J."/>
            <person name="Song S.V."/>
            <person name="Sutton G.G."/>
            <person name="Vogel H."/>
            <person name="Walenz B.P."/>
            <person name="Xu W."/>
            <person name="Zhang H.J."/>
            <person name="Zou Z."/>
            <person name="Batterham P."/>
            <person name="Edwards O.R."/>
            <person name="Feyereisen R."/>
            <person name="Gibbs R.A."/>
            <person name="Heckel D.G."/>
            <person name="McGrath A."/>
            <person name="Robin C."/>
            <person name="Scherer S.E."/>
            <person name="Worley K.C."/>
            <person name="Wu Y.D."/>
        </authorList>
    </citation>
    <scope>NUCLEOTIDE SEQUENCE [LARGE SCALE GENOMIC DNA]</scope>
    <source>
        <strain evidence="1">Harm_GR_Male_#8</strain>
        <tissue evidence="1">Whole organism</tissue>
    </source>
</reference>
<sequence length="79" mass="9227">MSTDTCTYISGNRVNNEKQIWSWFLESIFKIYLRDELPSNECWIGSPGRYGPPDKRSSVPVFMQRDAKTLLARFRTPHS</sequence>
<evidence type="ECO:0000313" key="2">
    <source>
        <dbReference type="Proteomes" id="UP000249218"/>
    </source>
</evidence>